<name>A0AA88YXC8_PINIB</name>
<comment type="caution">
    <text evidence="3">The sequence shown here is derived from an EMBL/GenBank/DDBJ whole genome shotgun (WGS) entry which is preliminary data.</text>
</comment>
<dbReference type="SUPFAM" id="SSF57845">
    <property type="entry name" value="B-box zinc-binding domain"/>
    <property type="match status" value="1"/>
</dbReference>
<evidence type="ECO:0000259" key="2">
    <source>
        <dbReference type="PROSITE" id="PS50119"/>
    </source>
</evidence>
<keyword evidence="1" id="KW-0479">Metal-binding</keyword>
<dbReference type="PANTHER" id="PTHR25462">
    <property type="entry name" value="BONUS, ISOFORM C-RELATED"/>
    <property type="match status" value="1"/>
</dbReference>
<evidence type="ECO:0000313" key="3">
    <source>
        <dbReference type="EMBL" id="KAK3108900.1"/>
    </source>
</evidence>
<dbReference type="SUPFAM" id="SSF101898">
    <property type="entry name" value="NHL repeat"/>
    <property type="match status" value="1"/>
</dbReference>
<proteinExistence type="predicted"/>
<dbReference type="Gene3D" id="2.120.10.30">
    <property type="entry name" value="TolB, C-terminal domain"/>
    <property type="match status" value="1"/>
</dbReference>
<sequence length="480" mass="53988">MHVENSLTHYCIPCDETVCCACVSSRHAQHQTADLVEYIKQKKIDISKHKIQIAAEHLPQLTKELEVLKQAKEVYQISADKVTSKAQERAELMKQVIDLVLDSQLSEIQKVKDRDLDTFIFRENEICFQIEDMKKIVADENGGENAESESDFNIISAEREMKQKLESFSISERSRPLPPKFIQGIDDMIPEISRLLGKVERVGEIDGGVTQRKSAAEVKVQIMNTVSCAKPGHKVTSICQTSSNDVIVAYNTQKSIDFIDRNGRKLKAKKLQFETQDITMNKKGDLFLTVNDSSLIYKMKTPGNPTQLYNGGPYKALGLCAQKNGNLAAALWKQEEGIIAIINSGGKLTETISYDRTGNKLFKKPYRICENSNGDLIVTDSALKTVTGVDPRRHRRFQYNGGTEAKNFIPIGVACDSSARIIVSNWKGNSVHLLTSDGEFFRFILSSRENVTYPHALSIDSLHRLWIAQKEKVVIVKYLK</sequence>
<keyword evidence="1" id="KW-0863">Zinc-finger</keyword>
<dbReference type="EMBL" id="VSWD01000001">
    <property type="protein sequence ID" value="KAK3108900.1"/>
    <property type="molecule type" value="Genomic_DNA"/>
</dbReference>
<organism evidence="3 4">
    <name type="scientific">Pinctada imbricata</name>
    <name type="common">Atlantic pearl-oyster</name>
    <name type="synonym">Pinctada martensii</name>
    <dbReference type="NCBI Taxonomy" id="66713"/>
    <lineage>
        <taxon>Eukaryota</taxon>
        <taxon>Metazoa</taxon>
        <taxon>Spiralia</taxon>
        <taxon>Lophotrochozoa</taxon>
        <taxon>Mollusca</taxon>
        <taxon>Bivalvia</taxon>
        <taxon>Autobranchia</taxon>
        <taxon>Pteriomorphia</taxon>
        <taxon>Pterioida</taxon>
        <taxon>Pterioidea</taxon>
        <taxon>Pteriidae</taxon>
        <taxon>Pinctada</taxon>
    </lineage>
</organism>
<dbReference type="PANTHER" id="PTHR25462:SF296">
    <property type="entry name" value="MEIOTIC P26, ISOFORM F"/>
    <property type="match status" value="1"/>
</dbReference>
<dbReference type="PROSITE" id="PS50119">
    <property type="entry name" value="ZF_BBOX"/>
    <property type="match status" value="1"/>
</dbReference>
<accession>A0AA88YXC8</accession>
<keyword evidence="4" id="KW-1185">Reference proteome</keyword>
<dbReference type="GO" id="GO:0008270">
    <property type="term" value="F:zinc ion binding"/>
    <property type="evidence" value="ECO:0007669"/>
    <property type="project" value="UniProtKB-KW"/>
</dbReference>
<dbReference type="Proteomes" id="UP001186944">
    <property type="component" value="Unassembled WGS sequence"/>
</dbReference>
<gene>
    <name evidence="3" type="ORF">FSP39_018215</name>
</gene>
<dbReference type="InterPro" id="IPR000315">
    <property type="entry name" value="Znf_B-box"/>
</dbReference>
<evidence type="ECO:0000313" key="4">
    <source>
        <dbReference type="Proteomes" id="UP001186944"/>
    </source>
</evidence>
<protein>
    <recommendedName>
        <fullName evidence="2">B box-type domain-containing protein</fullName>
    </recommendedName>
</protein>
<dbReference type="AlphaFoldDB" id="A0AA88YXC8"/>
<dbReference type="InterPro" id="IPR011042">
    <property type="entry name" value="6-blade_b-propeller_TolB-like"/>
</dbReference>
<feature type="domain" description="B box-type" evidence="2">
    <location>
        <begin position="1"/>
        <end position="35"/>
    </location>
</feature>
<keyword evidence="1" id="KW-0862">Zinc</keyword>
<evidence type="ECO:0000256" key="1">
    <source>
        <dbReference type="PROSITE-ProRule" id="PRU00024"/>
    </source>
</evidence>
<dbReference type="InterPro" id="IPR047153">
    <property type="entry name" value="TRIM45/56/19-like"/>
</dbReference>
<reference evidence="3" key="1">
    <citation type="submission" date="2019-08" db="EMBL/GenBank/DDBJ databases">
        <title>The improved chromosome-level genome for the pearl oyster Pinctada fucata martensii using PacBio sequencing and Hi-C.</title>
        <authorList>
            <person name="Zheng Z."/>
        </authorList>
    </citation>
    <scope>NUCLEOTIDE SEQUENCE</scope>
    <source>
        <strain evidence="3">ZZ-2019</strain>
        <tissue evidence="3">Adductor muscle</tissue>
    </source>
</reference>